<protein>
    <submittedName>
        <fullName evidence="1">Uncharacterized protein</fullName>
    </submittedName>
</protein>
<accession>A0A2T3M7P3</accession>
<reference evidence="1 2" key="1">
    <citation type="submission" date="2018-03" db="EMBL/GenBank/DDBJ databases">
        <title>Whole genome sequencing of Histamine producing bacteria.</title>
        <authorList>
            <person name="Butler K."/>
        </authorList>
    </citation>
    <scope>NUCLEOTIDE SEQUENCE [LARGE SCALE GENOMIC DNA]</scope>
    <source>
        <strain evidence="1 2">ATCC 33979</strain>
    </source>
</reference>
<evidence type="ECO:0000313" key="1">
    <source>
        <dbReference type="EMBL" id="PSV88289.1"/>
    </source>
</evidence>
<proteinExistence type="predicted"/>
<dbReference type="AlphaFoldDB" id="A0A2T3M7P3"/>
<dbReference type="Proteomes" id="UP000240410">
    <property type="component" value="Unassembled WGS sequence"/>
</dbReference>
<dbReference type="OrthoDB" id="5876667at2"/>
<evidence type="ECO:0000313" key="2">
    <source>
        <dbReference type="Proteomes" id="UP000240410"/>
    </source>
</evidence>
<organism evidence="1 2">
    <name type="scientific">Photobacterium leiognathi</name>
    <dbReference type="NCBI Taxonomy" id="553611"/>
    <lineage>
        <taxon>Bacteria</taxon>
        <taxon>Pseudomonadati</taxon>
        <taxon>Pseudomonadota</taxon>
        <taxon>Gammaproteobacteria</taxon>
        <taxon>Vibrionales</taxon>
        <taxon>Vibrionaceae</taxon>
        <taxon>Photobacterium</taxon>
    </lineage>
</organism>
<sequence length="74" mass="7949">MTHNQEVFSSHAESVNLLGLQIPGNTMERAKALVPANSEIKTINATPNDTSSVLGVINRIIGFDMVNISGEINK</sequence>
<gene>
    <name evidence="1" type="ORF">CTM89_15120</name>
</gene>
<dbReference type="EMBL" id="PYOJ01000019">
    <property type="protein sequence ID" value="PSV88289.1"/>
    <property type="molecule type" value="Genomic_DNA"/>
</dbReference>
<name>A0A2T3M7P3_PHOLE</name>
<comment type="caution">
    <text evidence="1">The sequence shown here is derived from an EMBL/GenBank/DDBJ whole genome shotgun (WGS) entry which is preliminary data.</text>
</comment>